<dbReference type="Pfam" id="PF01061">
    <property type="entry name" value="ABC2_membrane"/>
    <property type="match status" value="1"/>
</dbReference>
<comment type="caution">
    <text evidence="10">The sequence shown here is derived from an EMBL/GenBank/DDBJ whole genome shotgun (WGS) entry which is preliminary data.</text>
</comment>
<evidence type="ECO:0000256" key="4">
    <source>
        <dbReference type="ARBA" id="ARBA00022475"/>
    </source>
</evidence>
<evidence type="ECO:0000256" key="3">
    <source>
        <dbReference type="ARBA" id="ARBA00022448"/>
    </source>
</evidence>
<dbReference type="EMBL" id="NNRM01000046">
    <property type="protein sequence ID" value="OYR21866.1"/>
    <property type="molecule type" value="Genomic_DNA"/>
</dbReference>
<dbReference type="PANTHER" id="PTHR30413:SF8">
    <property type="entry name" value="TRANSPORT PERMEASE PROTEIN"/>
    <property type="match status" value="1"/>
</dbReference>
<accession>A0A256G4F5</accession>
<evidence type="ECO:0000256" key="7">
    <source>
        <dbReference type="ARBA" id="ARBA00023136"/>
    </source>
</evidence>
<dbReference type="GO" id="GO:0140359">
    <property type="term" value="F:ABC-type transporter activity"/>
    <property type="evidence" value="ECO:0007669"/>
    <property type="project" value="InterPro"/>
</dbReference>
<feature type="transmembrane region" description="Helical" evidence="8">
    <location>
        <begin position="65"/>
        <end position="86"/>
    </location>
</feature>
<feature type="transmembrane region" description="Helical" evidence="8">
    <location>
        <begin position="107"/>
        <end position="134"/>
    </location>
</feature>
<name>A0A256G4F5_9HYPH</name>
<evidence type="ECO:0000259" key="9">
    <source>
        <dbReference type="Pfam" id="PF01061"/>
    </source>
</evidence>
<dbReference type="GO" id="GO:0015920">
    <property type="term" value="P:lipopolysaccharide transport"/>
    <property type="evidence" value="ECO:0007669"/>
    <property type="project" value="TreeGrafter"/>
</dbReference>
<feature type="transmembrane region" description="Helical" evidence="8">
    <location>
        <begin position="29"/>
        <end position="53"/>
    </location>
</feature>
<evidence type="ECO:0000256" key="2">
    <source>
        <dbReference type="ARBA" id="ARBA00007783"/>
    </source>
</evidence>
<dbReference type="RefSeq" id="WP_094544518.1">
    <property type="nucleotide sequence ID" value="NZ_JBHEEM010000009.1"/>
</dbReference>
<reference evidence="10 11" key="1">
    <citation type="submission" date="2017-07" db="EMBL/GenBank/DDBJ databases">
        <title>Phylogenetic study on the rhizospheric bacterium Ochrobactrum sp. A44.</title>
        <authorList>
            <person name="Krzyzanowska D.M."/>
            <person name="Ossowicki A."/>
            <person name="Rajewska M."/>
            <person name="Maciag T."/>
            <person name="Kaczynski Z."/>
            <person name="Czerwicka M."/>
            <person name="Jafra S."/>
        </authorList>
    </citation>
    <scope>NUCLEOTIDE SEQUENCE [LARGE SCALE GENOMIC DNA]</scope>
    <source>
        <strain evidence="10 11">CCUG 30717</strain>
    </source>
</reference>
<dbReference type="PANTHER" id="PTHR30413">
    <property type="entry name" value="INNER MEMBRANE TRANSPORT PERMEASE"/>
    <property type="match status" value="1"/>
</dbReference>
<keyword evidence="6 8" id="KW-1133">Transmembrane helix</keyword>
<comment type="subcellular location">
    <subcellularLocation>
        <location evidence="1">Cell inner membrane</location>
        <topology evidence="1">Multi-pass membrane protein</topology>
    </subcellularLocation>
</comment>
<comment type="similarity">
    <text evidence="2">Belongs to the ABC-2 integral membrane protein family.</text>
</comment>
<evidence type="ECO:0000313" key="10">
    <source>
        <dbReference type="EMBL" id="OYR21866.1"/>
    </source>
</evidence>
<dbReference type="Proteomes" id="UP000216188">
    <property type="component" value="Unassembled WGS sequence"/>
</dbReference>
<dbReference type="InterPro" id="IPR013525">
    <property type="entry name" value="ABC2_TM"/>
</dbReference>
<keyword evidence="7 8" id="KW-0472">Membrane</keyword>
<evidence type="ECO:0000256" key="6">
    <source>
        <dbReference type="ARBA" id="ARBA00022989"/>
    </source>
</evidence>
<keyword evidence="5 8" id="KW-0812">Transmembrane</keyword>
<proteinExistence type="inferred from homology"/>
<dbReference type="GO" id="GO:0005886">
    <property type="term" value="C:plasma membrane"/>
    <property type="evidence" value="ECO:0007669"/>
    <property type="project" value="UniProtKB-SubCell"/>
</dbReference>
<gene>
    <name evidence="10" type="ORF">CEV34_4667</name>
</gene>
<evidence type="ECO:0000256" key="8">
    <source>
        <dbReference type="SAM" id="Phobius"/>
    </source>
</evidence>
<organism evidence="10 11">
    <name type="scientific">Brucella pseudogrignonensis</name>
    <dbReference type="NCBI Taxonomy" id="419475"/>
    <lineage>
        <taxon>Bacteria</taxon>
        <taxon>Pseudomonadati</taxon>
        <taxon>Pseudomonadota</taxon>
        <taxon>Alphaproteobacteria</taxon>
        <taxon>Hyphomicrobiales</taxon>
        <taxon>Brucellaceae</taxon>
        <taxon>Brucella/Ochrobactrum group</taxon>
        <taxon>Brucella</taxon>
    </lineage>
</organism>
<feature type="transmembrane region" description="Helical" evidence="8">
    <location>
        <begin position="233"/>
        <end position="255"/>
    </location>
</feature>
<evidence type="ECO:0000313" key="11">
    <source>
        <dbReference type="Proteomes" id="UP000216188"/>
    </source>
</evidence>
<dbReference type="AlphaFoldDB" id="A0A256G4F5"/>
<keyword evidence="4" id="KW-1003">Cell membrane</keyword>
<evidence type="ECO:0000256" key="1">
    <source>
        <dbReference type="ARBA" id="ARBA00004429"/>
    </source>
</evidence>
<protein>
    <submittedName>
        <fullName evidence="10">ABC-2 type transporter family protein</fullName>
    </submittedName>
</protein>
<evidence type="ECO:0000256" key="5">
    <source>
        <dbReference type="ARBA" id="ARBA00022692"/>
    </source>
</evidence>
<feature type="transmembrane region" description="Helical" evidence="8">
    <location>
        <begin position="146"/>
        <end position="166"/>
    </location>
</feature>
<sequence length="268" mass="30655">MLKNEIKNSLRLAWMLALRDVRNRYASSYAGIVWTIGVPLLYAVINVFVFSILMRGRMGVHYGDIPFSLFYFVPFTLWSFFSEVVIRSTGILKQYSYLINKISFPVRVLPLIPLASAFISQLVIVFIVVLLMSIFRVTPTWEFLPIYGLVWLSCLLLTIGFSYLISAISVYIPDMEQIIPVAVNILFWMTPILYPATLVRDSGVIWAQVLIADLNPFYYLVEFARYSVFGHGLGTWHGLILSIIACFGIFIFGIWSFKKLRPGFSDVL</sequence>
<keyword evidence="11" id="KW-1185">Reference proteome</keyword>
<feature type="transmembrane region" description="Helical" evidence="8">
    <location>
        <begin position="203"/>
        <end position="221"/>
    </location>
</feature>
<feature type="domain" description="ABC-2 type transporter transmembrane" evidence="9">
    <location>
        <begin position="13"/>
        <end position="229"/>
    </location>
</feature>
<keyword evidence="3" id="KW-0813">Transport</keyword>
<feature type="transmembrane region" description="Helical" evidence="8">
    <location>
        <begin position="178"/>
        <end position="197"/>
    </location>
</feature>